<feature type="compositionally biased region" description="Basic and acidic residues" evidence="1">
    <location>
        <begin position="74"/>
        <end position="103"/>
    </location>
</feature>
<evidence type="ECO:0000313" key="3">
    <source>
        <dbReference type="Proteomes" id="UP001341840"/>
    </source>
</evidence>
<protein>
    <submittedName>
        <fullName evidence="2">Uncharacterized protein</fullName>
    </submittedName>
</protein>
<feature type="compositionally biased region" description="Acidic residues" evidence="1">
    <location>
        <begin position="1"/>
        <end position="11"/>
    </location>
</feature>
<reference evidence="2 3" key="1">
    <citation type="journal article" date="2023" name="Plants (Basel)">
        <title>Bridging the Gap: Combining Genomics and Transcriptomics Approaches to Understand Stylosanthes scabra, an Orphan Legume from the Brazilian Caatinga.</title>
        <authorList>
            <person name="Ferreira-Neto J.R.C."/>
            <person name="da Silva M.D."/>
            <person name="Binneck E."/>
            <person name="de Melo N.F."/>
            <person name="da Silva R.H."/>
            <person name="de Melo A.L.T.M."/>
            <person name="Pandolfi V."/>
            <person name="Bustamante F.O."/>
            <person name="Brasileiro-Vidal A.C."/>
            <person name="Benko-Iseppon A.M."/>
        </authorList>
    </citation>
    <scope>NUCLEOTIDE SEQUENCE [LARGE SCALE GENOMIC DNA]</scope>
    <source>
        <tissue evidence="2">Leaves</tissue>
    </source>
</reference>
<feature type="non-terminal residue" evidence="2">
    <location>
        <position position="1"/>
    </location>
</feature>
<evidence type="ECO:0000256" key="1">
    <source>
        <dbReference type="SAM" id="MobiDB-lite"/>
    </source>
</evidence>
<feature type="region of interest" description="Disordered" evidence="1">
    <location>
        <begin position="59"/>
        <end position="103"/>
    </location>
</feature>
<organism evidence="2 3">
    <name type="scientific">Stylosanthes scabra</name>
    <dbReference type="NCBI Taxonomy" id="79078"/>
    <lineage>
        <taxon>Eukaryota</taxon>
        <taxon>Viridiplantae</taxon>
        <taxon>Streptophyta</taxon>
        <taxon>Embryophyta</taxon>
        <taxon>Tracheophyta</taxon>
        <taxon>Spermatophyta</taxon>
        <taxon>Magnoliopsida</taxon>
        <taxon>eudicotyledons</taxon>
        <taxon>Gunneridae</taxon>
        <taxon>Pentapetalae</taxon>
        <taxon>rosids</taxon>
        <taxon>fabids</taxon>
        <taxon>Fabales</taxon>
        <taxon>Fabaceae</taxon>
        <taxon>Papilionoideae</taxon>
        <taxon>50 kb inversion clade</taxon>
        <taxon>dalbergioids sensu lato</taxon>
        <taxon>Dalbergieae</taxon>
        <taxon>Pterocarpus clade</taxon>
        <taxon>Stylosanthes</taxon>
    </lineage>
</organism>
<feature type="compositionally biased region" description="Low complexity" evidence="1">
    <location>
        <begin position="61"/>
        <end position="70"/>
    </location>
</feature>
<accession>A0ABU6SZ32</accession>
<dbReference type="EMBL" id="JASCZI010064315">
    <property type="protein sequence ID" value="MED6141645.1"/>
    <property type="molecule type" value="Genomic_DNA"/>
</dbReference>
<gene>
    <name evidence="2" type="ORF">PIB30_105518</name>
</gene>
<comment type="caution">
    <text evidence="2">The sequence shown here is derived from an EMBL/GenBank/DDBJ whole genome shotgun (WGS) entry which is preliminary data.</text>
</comment>
<dbReference type="Proteomes" id="UP001341840">
    <property type="component" value="Unassembled WGS sequence"/>
</dbReference>
<name>A0ABU6SZ32_9FABA</name>
<sequence length="133" mass="15136">RETQPSEEENDAETKRKRKGREPVTTAETAASLKTATTLRQCCYDGGEMTLQEFTKKIENLKSSNNSSTNPKPRKLETLNHSQDKTEMENKPEDHGRLRQRLEDGDGIRTRRIEDFFELEDGDRGLGYGGAEC</sequence>
<feature type="region of interest" description="Disordered" evidence="1">
    <location>
        <begin position="1"/>
        <end position="32"/>
    </location>
</feature>
<keyword evidence="3" id="KW-1185">Reference proteome</keyword>
<evidence type="ECO:0000313" key="2">
    <source>
        <dbReference type="EMBL" id="MED6141645.1"/>
    </source>
</evidence>
<proteinExistence type="predicted"/>